<evidence type="ECO:0000313" key="2">
    <source>
        <dbReference type="Proteomes" id="UP000789901"/>
    </source>
</evidence>
<evidence type="ECO:0000313" key="1">
    <source>
        <dbReference type="EMBL" id="CAG8853978.1"/>
    </source>
</evidence>
<accession>A0ABN7XHX1</accession>
<sequence>EAIKRAETLKCDIRVTTYYNLCNDIHWLATGKLIKQTLILENKIGVLENRI</sequence>
<gene>
    <name evidence="1" type="ORF">GMARGA_LOCUS42799</name>
</gene>
<name>A0ABN7XHX1_GIGMA</name>
<protein>
    <submittedName>
        <fullName evidence="1">10847_t:CDS:1</fullName>
    </submittedName>
</protein>
<dbReference type="Proteomes" id="UP000789901">
    <property type="component" value="Unassembled WGS sequence"/>
</dbReference>
<dbReference type="EMBL" id="CAJVQB010131706">
    <property type="protein sequence ID" value="CAG8853978.1"/>
    <property type="molecule type" value="Genomic_DNA"/>
</dbReference>
<feature type="non-terminal residue" evidence="1">
    <location>
        <position position="51"/>
    </location>
</feature>
<comment type="caution">
    <text evidence="1">The sequence shown here is derived from an EMBL/GenBank/DDBJ whole genome shotgun (WGS) entry which is preliminary data.</text>
</comment>
<reference evidence="1 2" key="1">
    <citation type="submission" date="2021-06" db="EMBL/GenBank/DDBJ databases">
        <authorList>
            <person name="Kallberg Y."/>
            <person name="Tangrot J."/>
            <person name="Rosling A."/>
        </authorList>
    </citation>
    <scope>NUCLEOTIDE SEQUENCE [LARGE SCALE GENOMIC DNA]</scope>
    <source>
        <strain evidence="1 2">120-4 pot B 10/14</strain>
    </source>
</reference>
<feature type="non-terminal residue" evidence="1">
    <location>
        <position position="1"/>
    </location>
</feature>
<organism evidence="1 2">
    <name type="scientific">Gigaspora margarita</name>
    <dbReference type="NCBI Taxonomy" id="4874"/>
    <lineage>
        <taxon>Eukaryota</taxon>
        <taxon>Fungi</taxon>
        <taxon>Fungi incertae sedis</taxon>
        <taxon>Mucoromycota</taxon>
        <taxon>Glomeromycotina</taxon>
        <taxon>Glomeromycetes</taxon>
        <taxon>Diversisporales</taxon>
        <taxon>Gigasporaceae</taxon>
        <taxon>Gigaspora</taxon>
    </lineage>
</organism>
<keyword evidence="2" id="KW-1185">Reference proteome</keyword>
<proteinExistence type="predicted"/>